<dbReference type="InterPro" id="IPR019225">
    <property type="entry name" value="DUF2155"/>
</dbReference>
<feature type="compositionally biased region" description="Low complexity" evidence="1">
    <location>
        <begin position="50"/>
        <end position="59"/>
    </location>
</feature>
<organism evidence="2 3">
    <name type="scientific">Sphingomonas palmae</name>
    <dbReference type="NCBI Taxonomy" id="1855283"/>
    <lineage>
        <taxon>Bacteria</taxon>
        <taxon>Pseudomonadati</taxon>
        <taxon>Pseudomonadota</taxon>
        <taxon>Alphaproteobacteria</taxon>
        <taxon>Sphingomonadales</taxon>
        <taxon>Sphingomonadaceae</taxon>
        <taxon>Sphingomonas</taxon>
    </lineage>
</organism>
<protein>
    <recommendedName>
        <fullName evidence="4">DUF2155 domain-containing protein</fullName>
    </recommendedName>
</protein>
<dbReference type="Proteomes" id="UP000199214">
    <property type="component" value="Unassembled WGS sequence"/>
</dbReference>
<feature type="region of interest" description="Disordered" evidence="1">
    <location>
        <begin position="50"/>
        <end position="74"/>
    </location>
</feature>
<reference evidence="3" key="1">
    <citation type="submission" date="2016-10" db="EMBL/GenBank/DDBJ databases">
        <authorList>
            <person name="Varghese N."/>
            <person name="Submissions S."/>
        </authorList>
    </citation>
    <scope>NUCLEOTIDE SEQUENCE [LARGE SCALE GENOMIC DNA]</scope>
    <source>
        <strain evidence="3">JS21-1</strain>
    </source>
</reference>
<accession>A0A1H7Q6B4</accession>
<dbReference type="AlphaFoldDB" id="A0A1H7Q6B4"/>
<evidence type="ECO:0008006" key="4">
    <source>
        <dbReference type="Google" id="ProtNLM"/>
    </source>
</evidence>
<dbReference type="EMBL" id="FNZZ01000003">
    <property type="protein sequence ID" value="SEL42827.1"/>
    <property type="molecule type" value="Genomic_DNA"/>
</dbReference>
<dbReference type="STRING" id="1855283.SAMN05216382_2028"/>
<dbReference type="Pfam" id="PF09923">
    <property type="entry name" value="DUF2155"/>
    <property type="match status" value="1"/>
</dbReference>
<evidence type="ECO:0000313" key="3">
    <source>
        <dbReference type="Proteomes" id="UP000199214"/>
    </source>
</evidence>
<evidence type="ECO:0000256" key="1">
    <source>
        <dbReference type="SAM" id="MobiDB-lite"/>
    </source>
</evidence>
<proteinExistence type="predicted"/>
<keyword evidence="3" id="KW-1185">Reference proteome</keyword>
<feature type="compositionally biased region" description="Low complexity" evidence="1">
    <location>
        <begin position="183"/>
        <end position="206"/>
    </location>
</feature>
<evidence type="ECO:0000313" key="2">
    <source>
        <dbReference type="EMBL" id="SEL42827.1"/>
    </source>
</evidence>
<sequence>MNRAAAIGGLVVLAAGAGAAWYGFDHLSGRDAAPAQERVTRAVPAAARPVPSAAAAHSSEVVDTDSGTPVDAGTTPMAQRVAVIGLLNKRNGVSRDLTLKPGQAVRVGDVIVRLSACEQTAPWEQQALTGAFVQLDVQNIDRRWQRVFSGWLYKERPQLNVVLHPVYDVWTKSCAMSFPGTTPAAAPSPAASAKRSSAPKSPSRAAAEADDSSEPPSAVASNAI</sequence>
<name>A0A1H7Q6B4_9SPHN</name>
<gene>
    <name evidence="2" type="ORF">SAMN05216382_2028</name>
</gene>
<feature type="region of interest" description="Disordered" evidence="1">
    <location>
        <begin position="181"/>
        <end position="224"/>
    </location>
</feature>